<keyword evidence="3" id="KW-1185">Reference proteome</keyword>
<evidence type="ECO:0000313" key="3">
    <source>
        <dbReference type="Proteomes" id="UP001210925"/>
    </source>
</evidence>
<sequence length="564" mass="65872">MSSYPQRGRYYDPRGGYGRPPPGYYDRRSAYPPRDYQRPDPAFLDEKPNDGMEADTRNDNLELENGEIISPSGGNPRGDVRDYPERRYPPPDRYGDYPPNRYDDGYRGRGFRGRGMSRGYPSRGYADSYYERRRYPPPPYNSGRGYPDRYPPSPERYRSPPRYPPSPTRYGMRRTPSPFSRGSRSPSPGGEKRPPGFVEERRSSVQSAGIHPPRSPPKLEIGERRPGSPEFVDRPGSPDYHGYDDRRPRSPEYRSRPPAPYPDRRPYGERYNRPVSVYNDRAPYDRRPPSPGLDRRPPPYRRPPPFEHHDRPALPDHDRSLSPDNKMHHISKQDEPFTDDANKRSTEPLLDEQIEKSFDSAERSYSQSTSDYQDSPRGLRPGYPSRPPYQRRSYNDYPPSRHQSYPQSDRYNSGGRYPPSSDPPIADRYPMNDRFPPGDRYPPSERYPPERYPPTDRFPPSQDRIPPREHQAPRDPYYPRPPPKTEFPPTNFVESVPKSPKELPKEKAQLILTPAQIELNRLLQDEQKHRCELERISFDMYRATRDVDKFDGILEHIAQELQSF</sequence>
<feature type="compositionally biased region" description="Basic and acidic residues" evidence="1">
    <location>
        <begin position="304"/>
        <end position="346"/>
    </location>
</feature>
<feature type="compositionally biased region" description="Basic and acidic residues" evidence="1">
    <location>
        <begin position="220"/>
        <end position="233"/>
    </location>
</feature>
<name>A0AAD5Y5M1_9FUNG</name>
<feature type="compositionally biased region" description="Basic and acidic residues" evidence="1">
    <location>
        <begin position="262"/>
        <end position="272"/>
    </location>
</feature>
<evidence type="ECO:0000313" key="2">
    <source>
        <dbReference type="EMBL" id="KAJ3253118.1"/>
    </source>
</evidence>
<comment type="caution">
    <text evidence="2">The sequence shown here is derived from an EMBL/GenBank/DDBJ whole genome shotgun (WGS) entry which is preliminary data.</text>
</comment>
<dbReference type="AlphaFoldDB" id="A0AAD5Y5M1"/>
<feature type="compositionally biased region" description="Polar residues" evidence="1">
    <location>
        <begin position="401"/>
        <end position="411"/>
    </location>
</feature>
<feature type="compositionally biased region" description="Pro residues" evidence="1">
    <location>
        <begin position="476"/>
        <end position="486"/>
    </location>
</feature>
<dbReference type="EMBL" id="JADGKB010000119">
    <property type="protein sequence ID" value="KAJ3253118.1"/>
    <property type="molecule type" value="Genomic_DNA"/>
</dbReference>
<feature type="region of interest" description="Disordered" evidence="1">
    <location>
        <begin position="1"/>
        <end position="501"/>
    </location>
</feature>
<protein>
    <submittedName>
        <fullName evidence="2">Uncharacterized protein</fullName>
    </submittedName>
</protein>
<feature type="compositionally biased region" description="Basic and acidic residues" evidence="1">
    <location>
        <begin position="190"/>
        <end position="203"/>
    </location>
</feature>
<evidence type="ECO:0000256" key="1">
    <source>
        <dbReference type="SAM" id="MobiDB-lite"/>
    </source>
</evidence>
<gene>
    <name evidence="2" type="ORF">HK103_000868</name>
</gene>
<organism evidence="2 3">
    <name type="scientific">Boothiomyces macroporosus</name>
    <dbReference type="NCBI Taxonomy" id="261099"/>
    <lineage>
        <taxon>Eukaryota</taxon>
        <taxon>Fungi</taxon>
        <taxon>Fungi incertae sedis</taxon>
        <taxon>Chytridiomycota</taxon>
        <taxon>Chytridiomycota incertae sedis</taxon>
        <taxon>Chytridiomycetes</taxon>
        <taxon>Rhizophydiales</taxon>
        <taxon>Terramycetaceae</taxon>
        <taxon>Boothiomyces</taxon>
    </lineage>
</organism>
<feature type="compositionally biased region" description="Basic and acidic residues" evidence="1">
    <location>
        <begin position="282"/>
        <end position="297"/>
    </location>
</feature>
<feature type="compositionally biased region" description="Basic and acidic residues" evidence="1">
    <location>
        <begin position="241"/>
        <end position="255"/>
    </location>
</feature>
<dbReference type="Proteomes" id="UP001210925">
    <property type="component" value="Unassembled WGS sequence"/>
</dbReference>
<proteinExistence type="predicted"/>
<reference evidence="2" key="1">
    <citation type="submission" date="2020-05" db="EMBL/GenBank/DDBJ databases">
        <title>Phylogenomic resolution of chytrid fungi.</title>
        <authorList>
            <person name="Stajich J.E."/>
            <person name="Amses K."/>
            <person name="Simmons R."/>
            <person name="Seto K."/>
            <person name="Myers J."/>
            <person name="Bonds A."/>
            <person name="Quandt C.A."/>
            <person name="Barry K."/>
            <person name="Liu P."/>
            <person name="Grigoriev I."/>
            <person name="Longcore J.E."/>
            <person name="James T.Y."/>
        </authorList>
    </citation>
    <scope>NUCLEOTIDE SEQUENCE</scope>
    <source>
        <strain evidence="2">PLAUS21</strain>
    </source>
</reference>
<feature type="compositionally biased region" description="Basic and acidic residues" evidence="1">
    <location>
        <begin position="78"/>
        <end position="107"/>
    </location>
</feature>
<feature type="compositionally biased region" description="Basic and acidic residues" evidence="1">
    <location>
        <begin position="44"/>
        <end position="60"/>
    </location>
</feature>
<feature type="compositionally biased region" description="Low complexity" evidence="1">
    <location>
        <begin position="168"/>
        <end position="189"/>
    </location>
</feature>
<feature type="compositionally biased region" description="Basic and acidic residues" evidence="1">
    <location>
        <begin position="353"/>
        <end position="362"/>
    </location>
</feature>
<feature type="compositionally biased region" description="Low complexity" evidence="1">
    <location>
        <begin position="364"/>
        <end position="375"/>
    </location>
</feature>
<accession>A0AAD5Y5M1</accession>